<protein>
    <submittedName>
        <fullName evidence="4">Leucoanthocyanidin dioxygenase</fullName>
    </submittedName>
</protein>
<evidence type="ECO:0000256" key="2">
    <source>
        <dbReference type="RuleBase" id="RU003682"/>
    </source>
</evidence>
<dbReference type="InterPro" id="IPR027443">
    <property type="entry name" value="IPNS-like_sf"/>
</dbReference>
<comment type="similarity">
    <text evidence="1 2">Belongs to the iron/ascorbate-dependent oxidoreductase family.</text>
</comment>
<dbReference type="InterPro" id="IPR050231">
    <property type="entry name" value="Iron_ascorbate_oxido_reductase"/>
</dbReference>
<evidence type="ECO:0000313" key="4">
    <source>
        <dbReference type="EMBL" id="KAL2825770.1"/>
    </source>
</evidence>
<keyword evidence="5" id="KW-1185">Reference proteome</keyword>
<keyword evidence="2" id="KW-0560">Oxidoreductase</keyword>
<dbReference type="GO" id="GO:0051213">
    <property type="term" value="F:dioxygenase activity"/>
    <property type="evidence" value="ECO:0007669"/>
    <property type="project" value="UniProtKB-KW"/>
</dbReference>
<keyword evidence="4" id="KW-0223">Dioxygenase</keyword>
<sequence length="324" mass="36281">MANKVVPAISLKDYENRREEITQQLVEAAETAGFLTLVDHGITVEEINAQFSLSKTFFDLPLDVKAKIPHSLSTNNGWEYYSQIRPSTGVPDQKESFWLQRNSEWPSDEHVPSFNKTTKNFITKCEAISNKVLTCLSIALGFPEDYFCKAMDTTQPDNLTQLRLLHYPASQSVQGSWRAGVHTDIGCLTLLFQRDGEDGLEICPGRESHSSFAVGDTFFPLPAETGPIVVNIGDMLMAWSDDRLKANFHRVRAKEVGYSPDRYSIAYFNTGRKSVIMQGPLKKYPAITCNEYFLHHTKIQFGHNAKKQAAAVEKPTGQVIAAEA</sequence>
<dbReference type="EMBL" id="JBFXLS010000034">
    <property type="protein sequence ID" value="KAL2825770.1"/>
    <property type="molecule type" value="Genomic_DNA"/>
</dbReference>
<dbReference type="InterPro" id="IPR005123">
    <property type="entry name" value="Oxoglu/Fe-dep_dioxygenase_dom"/>
</dbReference>
<feature type="domain" description="Fe2OG dioxygenase" evidence="3">
    <location>
        <begin position="158"/>
        <end position="271"/>
    </location>
</feature>
<dbReference type="PROSITE" id="PS51471">
    <property type="entry name" value="FE2OG_OXY"/>
    <property type="match status" value="1"/>
</dbReference>
<dbReference type="Gene3D" id="2.60.120.330">
    <property type="entry name" value="B-lactam Antibiotic, Isopenicillin N Synthase, Chain"/>
    <property type="match status" value="1"/>
</dbReference>
<dbReference type="InterPro" id="IPR044861">
    <property type="entry name" value="IPNS-like_FE2OG_OXY"/>
</dbReference>
<reference evidence="4 5" key="1">
    <citation type="submission" date="2024-07" db="EMBL/GenBank/DDBJ databases">
        <title>Section-level genome sequencing and comparative genomics of Aspergillus sections Usti and Cavernicolus.</title>
        <authorList>
            <consortium name="Lawrence Berkeley National Laboratory"/>
            <person name="Nybo J.L."/>
            <person name="Vesth T.C."/>
            <person name="Theobald S."/>
            <person name="Frisvad J.C."/>
            <person name="Larsen T.O."/>
            <person name="Kjaerboelling I."/>
            <person name="Rothschild-Mancinelli K."/>
            <person name="Lyhne E.K."/>
            <person name="Kogle M.E."/>
            <person name="Barry K."/>
            <person name="Clum A."/>
            <person name="Na H."/>
            <person name="Ledsgaard L."/>
            <person name="Lin J."/>
            <person name="Lipzen A."/>
            <person name="Kuo A."/>
            <person name="Riley R."/>
            <person name="Mondo S."/>
            <person name="LaButti K."/>
            <person name="Haridas S."/>
            <person name="Pangalinan J."/>
            <person name="Salamov A.A."/>
            <person name="Simmons B.A."/>
            <person name="Magnuson J.K."/>
            <person name="Chen J."/>
            <person name="Drula E."/>
            <person name="Henrissat B."/>
            <person name="Wiebenga A."/>
            <person name="Lubbers R.J."/>
            <person name="Gomes A.C."/>
            <person name="Makela M.R."/>
            <person name="Stajich J."/>
            <person name="Grigoriev I.V."/>
            <person name="Mortensen U.H."/>
            <person name="De vries R.P."/>
            <person name="Baker S.E."/>
            <person name="Andersen M.R."/>
        </authorList>
    </citation>
    <scope>NUCLEOTIDE SEQUENCE [LARGE SCALE GENOMIC DNA]</scope>
    <source>
        <strain evidence="4 5">CBS 600.67</strain>
    </source>
</reference>
<dbReference type="SUPFAM" id="SSF51197">
    <property type="entry name" value="Clavaminate synthase-like"/>
    <property type="match status" value="1"/>
</dbReference>
<keyword evidence="2" id="KW-0408">Iron</keyword>
<accession>A0ABR4IDF8</accession>
<gene>
    <name evidence="4" type="ORF">BDW59DRAFT_161441</name>
</gene>
<proteinExistence type="inferred from homology"/>
<evidence type="ECO:0000259" key="3">
    <source>
        <dbReference type="PROSITE" id="PS51471"/>
    </source>
</evidence>
<dbReference type="InterPro" id="IPR026992">
    <property type="entry name" value="DIOX_N"/>
</dbReference>
<keyword evidence="2" id="KW-0479">Metal-binding</keyword>
<dbReference type="Pfam" id="PF14226">
    <property type="entry name" value="DIOX_N"/>
    <property type="match status" value="1"/>
</dbReference>
<dbReference type="Proteomes" id="UP001610335">
    <property type="component" value="Unassembled WGS sequence"/>
</dbReference>
<organism evidence="4 5">
    <name type="scientific">Aspergillus cavernicola</name>
    <dbReference type="NCBI Taxonomy" id="176166"/>
    <lineage>
        <taxon>Eukaryota</taxon>
        <taxon>Fungi</taxon>
        <taxon>Dikarya</taxon>
        <taxon>Ascomycota</taxon>
        <taxon>Pezizomycotina</taxon>
        <taxon>Eurotiomycetes</taxon>
        <taxon>Eurotiomycetidae</taxon>
        <taxon>Eurotiales</taxon>
        <taxon>Aspergillaceae</taxon>
        <taxon>Aspergillus</taxon>
        <taxon>Aspergillus subgen. Nidulantes</taxon>
    </lineage>
</organism>
<dbReference type="PANTHER" id="PTHR47990">
    <property type="entry name" value="2-OXOGLUTARATE (2OG) AND FE(II)-DEPENDENT OXYGENASE SUPERFAMILY PROTEIN-RELATED"/>
    <property type="match status" value="1"/>
</dbReference>
<evidence type="ECO:0000313" key="5">
    <source>
        <dbReference type="Proteomes" id="UP001610335"/>
    </source>
</evidence>
<evidence type="ECO:0000256" key="1">
    <source>
        <dbReference type="ARBA" id="ARBA00008056"/>
    </source>
</evidence>
<comment type="caution">
    <text evidence="4">The sequence shown here is derived from an EMBL/GenBank/DDBJ whole genome shotgun (WGS) entry which is preliminary data.</text>
</comment>
<name>A0ABR4IDF8_9EURO</name>
<dbReference type="Pfam" id="PF03171">
    <property type="entry name" value="2OG-FeII_Oxy"/>
    <property type="match status" value="1"/>
</dbReference>